<protein>
    <recommendedName>
        <fullName evidence="1">Methyltransferase domain-containing protein</fullName>
    </recommendedName>
</protein>
<dbReference type="InterPro" id="IPR025714">
    <property type="entry name" value="Methyltranfer_dom"/>
</dbReference>
<dbReference type="GO" id="GO:0016279">
    <property type="term" value="F:protein-lysine N-methyltransferase activity"/>
    <property type="evidence" value="ECO:0007669"/>
    <property type="project" value="TreeGrafter"/>
</dbReference>
<dbReference type="AlphaFoldDB" id="A0AAU9P4E5"/>
<dbReference type="PANTHER" id="PTHR12843">
    <property type="entry name" value="PROTEIN-LYSINE N-METHYLTRANSFERASE METTL10"/>
    <property type="match status" value="1"/>
</dbReference>
<organism evidence="2 3">
    <name type="scientific">Lactuca virosa</name>
    <dbReference type="NCBI Taxonomy" id="75947"/>
    <lineage>
        <taxon>Eukaryota</taxon>
        <taxon>Viridiplantae</taxon>
        <taxon>Streptophyta</taxon>
        <taxon>Embryophyta</taxon>
        <taxon>Tracheophyta</taxon>
        <taxon>Spermatophyta</taxon>
        <taxon>Magnoliopsida</taxon>
        <taxon>eudicotyledons</taxon>
        <taxon>Gunneridae</taxon>
        <taxon>Pentapetalae</taxon>
        <taxon>asterids</taxon>
        <taxon>campanulids</taxon>
        <taxon>Asterales</taxon>
        <taxon>Asteraceae</taxon>
        <taxon>Cichorioideae</taxon>
        <taxon>Cichorieae</taxon>
        <taxon>Lactucinae</taxon>
        <taxon>Lactuca</taxon>
    </lineage>
</organism>
<dbReference type="CDD" id="cd02440">
    <property type="entry name" value="AdoMet_MTases"/>
    <property type="match status" value="1"/>
</dbReference>
<dbReference type="Pfam" id="PF13847">
    <property type="entry name" value="Methyltransf_31"/>
    <property type="match status" value="1"/>
</dbReference>
<dbReference type="SUPFAM" id="SSF53335">
    <property type="entry name" value="S-adenosyl-L-methionine-dependent methyltransferases"/>
    <property type="match status" value="1"/>
</dbReference>
<dbReference type="EMBL" id="CAKMRJ010005523">
    <property type="protein sequence ID" value="CAH1444939.1"/>
    <property type="molecule type" value="Genomic_DNA"/>
</dbReference>
<comment type="caution">
    <text evidence="2">The sequence shown here is derived from an EMBL/GenBank/DDBJ whole genome shotgun (WGS) entry which is preliminary data.</text>
</comment>
<evidence type="ECO:0000313" key="2">
    <source>
        <dbReference type="EMBL" id="CAH1444939.1"/>
    </source>
</evidence>
<dbReference type="InterPro" id="IPR029063">
    <property type="entry name" value="SAM-dependent_MTases_sf"/>
</dbReference>
<accession>A0AAU9P4E5</accession>
<evidence type="ECO:0000259" key="1">
    <source>
        <dbReference type="Pfam" id="PF13847"/>
    </source>
</evidence>
<reference evidence="2 3" key="1">
    <citation type="submission" date="2022-01" db="EMBL/GenBank/DDBJ databases">
        <authorList>
            <person name="Xiong W."/>
            <person name="Schranz E."/>
        </authorList>
    </citation>
    <scope>NUCLEOTIDE SEQUENCE [LARGE SCALE GENOMIC DNA]</scope>
</reference>
<dbReference type="GO" id="GO:0005737">
    <property type="term" value="C:cytoplasm"/>
    <property type="evidence" value="ECO:0007669"/>
    <property type="project" value="TreeGrafter"/>
</dbReference>
<evidence type="ECO:0000313" key="3">
    <source>
        <dbReference type="Proteomes" id="UP001157418"/>
    </source>
</evidence>
<dbReference type="Proteomes" id="UP001157418">
    <property type="component" value="Unassembled WGS sequence"/>
</dbReference>
<dbReference type="Gene3D" id="3.40.50.150">
    <property type="entry name" value="Vaccinia Virus protein VP39"/>
    <property type="match status" value="1"/>
</dbReference>
<proteinExistence type="predicted"/>
<dbReference type="PANTHER" id="PTHR12843:SF5">
    <property type="entry name" value="EEF1A LYSINE METHYLTRANSFERASE 2"/>
    <property type="match status" value="1"/>
</dbReference>
<name>A0AAU9P4E5_9ASTR</name>
<keyword evidence="3" id="KW-1185">Reference proteome</keyword>
<feature type="domain" description="Methyltransferase" evidence="1">
    <location>
        <begin position="83"/>
        <end position="152"/>
    </location>
</feature>
<gene>
    <name evidence="2" type="ORF">LVIROSA_LOCUS30737</name>
</gene>
<sequence length="154" mass="17026">MKAIQASLLSHSDLGFFWYKLSTKTPTTSLRGIDYAVANNEISGRAPDLPYLIKEVCQRKNESQLQATIMVLMISVKDKDLAGWSVLDVGTGNGLLLQDLAKQGFSDLIGIDYSEGAINLARSLANRDEFIGIKLLVDDVLETKLEKTFELVME</sequence>